<dbReference type="EMBL" id="WOFV02000016">
    <property type="protein sequence ID" value="NAS17674.1"/>
    <property type="molecule type" value="Genomic_DNA"/>
</dbReference>
<evidence type="ECO:0000313" key="2">
    <source>
        <dbReference type="EMBL" id="NAS17674.1"/>
    </source>
</evidence>
<evidence type="ECO:0000313" key="4">
    <source>
        <dbReference type="Proteomes" id="UP000474042"/>
    </source>
</evidence>
<evidence type="ECO:0008006" key="5">
    <source>
        <dbReference type="Google" id="ProtNLM"/>
    </source>
</evidence>
<protein>
    <recommendedName>
        <fullName evidence="5">Class IIb bacteriocin, lactobin A/cerein 7B family</fullName>
    </recommendedName>
</protein>
<reference evidence="1 3" key="1">
    <citation type="submission" date="2019-07" db="EMBL/GenBank/DDBJ databases">
        <title>Whole genome shotgun sequence of Clostridium butyricum NBRC 3858.</title>
        <authorList>
            <person name="Hosoyama A."/>
            <person name="Uohara A."/>
            <person name="Ohji S."/>
            <person name="Ichikawa N."/>
        </authorList>
    </citation>
    <scope>NUCLEOTIDE SEQUENCE [LARGE SCALE GENOMIC DNA]</scope>
    <source>
        <strain evidence="1 3">NBRC 3858</strain>
    </source>
</reference>
<dbReference type="Proteomes" id="UP000474042">
    <property type="component" value="Unassembled WGS sequence"/>
</dbReference>
<dbReference type="AlphaFoldDB" id="A0A512TMB9"/>
<sequence>MYNFSEINTNELENINAGSVGSVIGVIGTAITVYDAIEDFSTGFAKGMTKPE</sequence>
<accession>A0A512TMB9</accession>
<gene>
    <name evidence="1" type="ORF">CBU02nite_19200</name>
    <name evidence="2" type="ORF">GND98_007260</name>
</gene>
<comment type="caution">
    <text evidence="1">The sequence shown here is derived from an EMBL/GenBank/DDBJ whole genome shotgun (WGS) entry which is preliminary data.</text>
</comment>
<evidence type="ECO:0000313" key="1">
    <source>
        <dbReference type="EMBL" id="GEQ21414.1"/>
    </source>
</evidence>
<organism evidence="1 3">
    <name type="scientific">Clostridium butyricum</name>
    <dbReference type="NCBI Taxonomy" id="1492"/>
    <lineage>
        <taxon>Bacteria</taxon>
        <taxon>Bacillati</taxon>
        <taxon>Bacillota</taxon>
        <taxon>Clostridia</taxon>
        <taxon>Eubacteriales</taxon>
        <taxon>Clostridiaceae</taxon>
        <taxon>Clostridium</taxon>
    </lineage>
</organism>
<dbReference type="RefSeq" id="WP_156211944.1">
    <property type="nucleotide sequence ID" value="NZ_BKBC01000022.1"/>
</dbReference>
<name>A0A512TMB9_CLOBU</name>
<dbReference type="EMBL" id="BKBC01000022">
    <property type="protein sequence ID" value="GEQ21414.1"/>
    <property type="molecule type" value="Genomic_DNA"/>
</dbReference>
<evidence type="ECO:0000313" key="3">
    <source>
        <dbReference type="Proteomes" id="UP000321089"/>
    </source>
</evidence>
<reference evidence="2 4" key="2">
    <citation type="submission" date="2020-01" db="EMBL/GenBank/DDBJ databases">
        <title>Genome sequence of a 1,3-propanediol producer, Clostridium butyricum S3.</title>
        <authorList>
            <person name="Zhou J."/>
        </authorList>
    </citation>
    <scope>NUCLEOTIDE SEQUENCE [LARGE SCALE GENOMIC DNA]</scope>
    <source>
        <strain evidence="2 4">S3</strain>
    </source>
</reference>
<dbReference type="Proteomes" id="UP000321089">
    <property type="component" value="Unassembled WGS sequence"/>
</dbReference>
<proteinExistence type="predicted"/>